<organism evidence="1 2">
    <name type="scientific">Halteria grandinella</name>
    <dbReference type="NCBI Taxonomy" id="5974"/>
    <lineage>
        <taxon>Eukaryota</taxon>
        <taxon>Sar</taxon>
        <taxon>Alveolata</taxon>
        <taxon>Ciliophora</taxon>
        <taxon>Intramacronucleata</taxon>
        <taxon>Spirotrichea</taxon>
        <taxon>Stichotrichia</taxon>
        <taxon>Sporadotrichida</taxon>
        <taxon>Halteriidae</taxon>
        <taxon>Halteria</taxon>
    </lineage>
</organism>
<accession>A0A8J8SUG5</accession>
<comment type="caution">
    <text evidence="1">The sequence shown here is derived from an EMBL/GenBank/DDBJ whole genome shotgun (WGS) entry which is preliminary data.</text>
</comment>
<evidence type="ECO:0000313" key="1">
    <source>
        <dbReference type="EMBL" id="TNV71150.1"/>
    </source>
</evidence>
<reference evidence="1" key="1">
    <citation type="submission" date="2019-06" db="EMBL/GenBank/DDBJ databases">
        <authorList>
            <person name="Zheng W."/>
        </authorList>
    </citation>
    <scope>NUCLEOTIDE SEQUENCE</scope>
    <source>
        <strain evidence="1">QDHG01</strain>
    </source>
</reference>
<name>A0A8J8SUG5_HALGN</name>
<dbReference type="EMBL" id="RRYP01030476">
    <property type="protein sequence ID" value="TNV71150.1"/>
    <property type="molecule type" value="Genomic_DNA"/>
</dbReference>
<evidence type="ECO:0000313" key="2">
    <source>
        <dbReference type="Proteomes" id="UP000785679"/>
    </source>
</evidence>
<proteinExistence type="predicted"/>
<sequence>MFNNQGSGTPFIAAGGWDAYTTAVGLYRADPNLYLANGSITDMNDARNVINGLAGKNFGGIVMIGHGNEEDGPLIGHVPVNEELVQLIAETLSPNGPRFVFFANCSAFQNPDIVKQFAEWAKKYNLTFIAANMDVNSPTSGKDPNRIRFGITDEQPDTFQWIMVTPGGIQYFNVNGLPSGIAPVIPPPPGNPGDNNAR</sequence>
<gene>
    <name evidence="1" type="ORF">FGO68_gene9545</name>
</gene>
<protein>
    <submittedName>
        <fullName evidence="1">Uncharacterized protein</fullName>
    </submittedName>
</protein>
<keyword evidence="2" id="KW-1185">Reference proteome</keyword>
<dbReference type="AlphaFoldDB" id="A0A8J8SUG5"/>
<dbReference type="Proteomes" id="UP000785679">
    <property type="component" value="Unassembled WGS sequence"/>
</dbReference>